<dbReference type="PANTHER" id="PTHR43791">
    <property type="entry name" value="PERMEASE-RELATED"/>
    <property type="match status" value="1"/>
</dbReference>
<proteinExistence type="predicted"/>
<comment type="caution">
    <text evidence="7">The sequence shown here is derived from an EMBL/GenBank/DDBJ whole genome shotgun (WGS) entry which is preliminary data.</text>
</comment>
<feature type="transmembrane region" description="Helical" evidence="6">
    <location>
        <begin position="412"/>
        <end position="432"/>
    </location>
</feature>
<comment type="subcellular location">
    <subcellularLocation>
        <location evidence="1">Membrane</location>
        <topology evidence="1">Multi-pass membrane protein</topology>
    </subcellularLocation>
</comment>
<dbReference type="Gene3D" id="1.20.1250.20">
    <property type="entry name" value="MFS general substrate transporter like domains"/>
    <property type="match status" value="2"/>
</dbReference>
<reference evidence="7" key="1">
    <citation type="journal article" date="2023" name="IMA Fungus">
        <title>Comparative genomic study of the Penicillium genus elucidates a diverse pangenome and 15 lateral gene transfer events.</title>
        <authorList>
            <person name="Petersen C."/>
            <person name="Sorensen T."/>
            <person name="Nielsen M.R."/>
            <person name="Sondergaard T.E."/>
            <person name="Sorensen J.L."/>
            <person name="Fitzpatrick D.A."/>
            <person name="Frisvad J.C."/>
            <person name="Nielsen K.L."/>
        </authorList>
    </citation>
    <scope>NUCLEOTIDE SEQUENCE</scope>
    <source>
        <strain evidence="7">IBT 12815</strain>
    </source>
</reference>
<dbReference type="PANTHER" id="PTHR43791:SF91">
    <property type="entry name" value="MAJOR FACILITATOR SUPERFAMILY (MFS) PROFILE DOMAIN-CONTAINING PROTEIN-RELATED"/>
    <property type="match status" value="1"/>
</dbReference>
<reference evidence="7" key="2">
    <citation type="submission" date="2023-01" db="EMBL/GenBank/DDBJ databases">
        <authorList>
            <person name="Petersen C."/>
        </authorList>
    </citation>
    <scope>NUCLEOTIDE SEQUENCE</scope>
    <source>
        <strain evidence="7">IBT 12815</strain>
    </source>
</reference>
<dbReference type="SUPFAM" id="SSF103473">
    <property type="entry name" value="MFS general substrate transporter"/>
    <property type="match status" value="1"/>
</dbReference>
<dbReference type="RefSeq" id="XP_056754660.1">
    <property type="nucleotide sequence ID" value="XM_056894912.1"/>
</dbReference>
<dbReference type="Pfam" id="PF07690">
    <property type="entry name" value="MFS_1"/>
    <property type="match status" value="2"/>
</dbReference>
<keyword evidence="5 6" id="KW-0472">Membrane</keyword>
<keyword evidence="4 6" id="KW-1133">Transmembrane helix</keyword>
<organism evidence="7 8">
    <name type="scientific">Penicillium hordei</name>
    <dbReference type="NCBI Taxonomy" id="40994"/>
    <lineage>
        <taxon>Eukaryota</taxon>
        <taxon>Fungi</taxon>
        <taxon>Dikarya</taxon>
        <taxon>Ascomycota</taxon>
        <taxon>Pezizomycotina</taxon>
        <taxon>Eurotiomycetes</taxon>
        <taxon>Eurotiomycetidae</taxon>
        <taxon>Eurotiales</taxon>
        <taxon>Aspergillaceae</taxon>
        <taxon>Penicillium</taxon>
    </lineage>
</organism>
<keyword evidence="8" id="KW-1185">Reference proteome</keyword>
<dbReference type="GO" id="GO:0016020">
    <property type="term" value="C:membrane"/>
    <property type="evidence" value="ECO:0007669"/>
    <property type="project" value="UniProtKB-SubCell"/>
</dbReference>
<keyword evidence="2" id="KW-0813">Transport</keyword>
<dbReference type="EMBL" id="JAQJAE010000002">
    <property type="protein sequence ID" value="KAJ5607235.1"/>
    <property type="molecule type" value="Genomic_DNA"/>
</dbReference>
<feature type="transmembrane region" description="Helical" evidence="6">
    <location>
        <begin position="138"/>
        <end position="162"/>
    </location>
</feature>
<feature type="transmembrane region" description="Helical" evidence="6">
    <location>
        <begin position="182"/>
        <end position="203"/>
    </location>
</feature>
<dbReference type="GeneID" id="81585154"/>
<dbReference type="Proteomes" id="UP001213799">
    <property type="component" value="Unassembled WGS sequence"/>
</dbReference>
<protein>
    <recommendedName>
        <fullName evidence="9">Major facilitator superfamily (MFS) profile domain-containing protein</fullName>
    </recommendedName>
</protein>
<keyword evidence="3 6" id="KW-0812">Transmembrane</keyword>
<dbReference type="AlphaFoldDB" id="A0AAD6EA54"/>
<evidence type="ECO:0008006" key="9">
    <source>
        <dbReference type="Google" id="ProtNLM"/>
    </source>
</evidence>
<evidence type="ECO:0000256" key="4">
    <source>
        <dbReference type="ARBA" id="ARBA00022989"/>
    </source>
</evidence>
<evidence type="ECO:0000313" key="7">
    <source>
        <dbReference type="EMBL" id="KAJ5607235.1"/>
    </source>
</evidence>
<gene>
    <name evidence="7" type="ORF">N7537_003854</name>
</gene>
<evidence type="ECO:0000313" key="8">
    <source>
        <dbReference type="Proteomes" id="UP001213799"/>
    </source>
</evidence>
<name>A0AAD6EA54_9EURO</name>
<evidence type="ECO:0000256" key="1">
    <source>
        <dbReference type="ARBA" id="ARBA00004141"/>
    </source>
</evidence>
<feature type="transmembrane region" description="Helical" evidence="6">
    <location>
        <begin position="324"/>
        <end position="340"/>
    </location>
</feature>
<dbReference type="InterPro" id="IPR036259">
    <property type="entry name" value="MFS_trans_sf"/>
</dbReference>
<evidence type="ECO:0000256" key="5">
    <source>
        <dbReference type="ARBA" id="ARBA00023136"/>
    </source>
</evidence>
<evidence type="ECO:0000256" key="3">
    <source>
        <dbReference type="ARBA" id="ARBA00022692"/>
    </source>
</evidence>
<evidence type="ECO:0000256" key="2">
    <source>
        <dbReference type="ARBA" id="ARBA00022448"/>
    </source>
</evidence>
<sequence length="448" mass="50226">MSDISKTPVVETTSENREEFLASFSSQEEKHIRRKVDKRFLLLIGLMYMVKQIDVNNVSSIKVLQVGEQSNILNELNMSADQYNWVSSVYTIGYIIFETPSNLLLKKMTPRLWQTRIFFTWGIVLACQAAVQNRQGLLALRFLLAVLETGSYPGILTQLNSWYPSDEMATPVVWLLANGEGYRVFIIEGVITVLFSGVIFLVLPDYPKSPRSNKWLSPREQEFIEARLGDRAPKTADPAFSKKEILAALRSPIQWSFTFSQMLINLGMYALQWYLPTLTTSFGFTKLPANQLLNIPPAATGIIGVVLGALILRHASFSKPIQLLVYNVGMIIAFILFFVVSATPGLYVACMLGTFFVNIYYIPFISWRSATMKGATGTAFAWGLQNSIGQLGGVIGPQLFQSKWAYNRYKNSFGIALAGVVAAIGSNLICWWRTNKQEKEELEASSRP</sequence>
<feature type="transmembrane region" description="Helical" evidence="6">
    <location>
        <begin position="255"/>
        <end position="275"/>
    </location>
</feature>
<dbReference type="InterPro" id="IPR011701">
    <property type="entry name" value="MFS"/>
</dbReference>
<feature type="transmembrane region" description="Helical" evidence="6">
    <location>
        <begin position="346"/>
        <end position="367"/>
    </location>
</feature>
<evidence type="ECO:0000256" key="6">
    <source>
        <dbReference type="SAM" id="Phobius"/>
    </source>
</evidence>
<feature type="transmembrane region" description="Helical" evidence="6">
    <location>
        <begin position="295"/>
        <end position="312"/>
    </location>
</feature>
<accession>A0AAD6EA54</accession>
<dbReference type="GO" id="GO:0022857">
    <property type="term" value="F:transmembrane transporter activity"/>
    <property type="evidence" value="ECO:0007669"/>
    <property type="project" value="InterPro"/>
</dbReference>